<evidence type="ECO:0000313" key="2">
    <source>
        <dbReference type="Proteomes" id="UP001143910"/>
    </source>
</evidence>
<comment type="caution">
    <text evidence="1">The sequence shown here is derived from an EMBL/GenBank/DDBJ whole genome shotgun (WGS) entry which is preliminary data.</text>
</comment>
<protein>
    <submittedName>
        <fullName evidence="1">Uncharacterized protein</fullName>
    </submittedName>
</protein>
<gene>
    <name evidence="1" type="ORF">NQ176_g6524</name>
</gene>
<accession>A0ACC1N3C1</accession>
<dbReference type="EMBL" id="JANJQO010000951">
    <property type="protein sequence ID" value="KAJ2973585.1"/>
    <property type="molecule type" value="Genomic_DNA"/>
</dbReference>
<reference evidence="1" key="1">
    <citation type="submission" date="2022-08" db="EMBL/GenBank/DDBJ databases">
        <title>Genome Sequence of Lecanicillium fungicola.</title>
        <authorList>
            <person name="Buettner E."/>
        </authorList>
    </citation>
    <scope>NUCLEOTIDE SEQUENCE</scope>
    <source>
        <strain evidence="1">Babe33</strain>
    </source>
</reference>
<name>A0ACC1N3C1_9HYPO</name>
<keyword evidence="2" id="KW-1185">Reference proteome</keyword>
<proteinExistence type="predicted"/>
<sequence length="167" mass="18926">MRKRGRCDNEAGWVIILHLNAPQQTTLRTHSYELLEFFRKYFLEEWSIAQDAPGAMRFPKRSPFPATGNCAKLLKFNANFYSHFLGLFGCVAISDDESSDVDAHLPVASWRDDDEVEARPARKAAAAKPATVDVEDDEDEEEDEDDDGGDDVFIVETIKKHMIDEDT</sequence>
<evidence type="ECO:0000313" key="1">
    <source>
        <dbReference type="EMBL" id="KAJ2973585.1"/>
    </source>
</evidence>
<organism evidence="1 2">
    <name type="scientific">Zarea fungicola</name>
    <dbReference type="NCBI Taxonomy" id="93591"/>
    <lineage>
        <taxon>Eukaryota</taxon>
        <taxon>Fungi</taxon>
        <taxon>Dikarya</taxon>
        <taxon>Ascomycota</taxon>
        <taxon>Pezizomycotina</taxon>
        <taxon>Sordariomycetes</taxon>
        <taxon>Hypocreomycetidae</taxon>
        <taxon>Hypocreales</taxon>
        <taxon>Cordycipitaceae</taxon>
        <taxon>Zarea</taxon>
    </lineage>
</organism>
<dbReference type="Proteomes" id="UP001143910">
    <property type="component" value="Unassembled WGS sequence"/>
</dbReference>